<comment type="caution">
    <text evidence="2">The sequence shown here is derived from an EMBL/GenBank/DDBJ whole genome shotgun (WGS) entry which is preliminary data.</text>
</comment>
<proteinExistence type="predicted"/>
<gene>
    <name evidence="2" type="ORF">H0A36_24275</name>
</gene>
<keyword evidence="3" id="KW-1185">Reference proteome</keyword>
<dbReference type="InterPro" id="IPR025391">
    <property type="entry name" value="DUF4123"/>
</dbReference>
<dbReference type="Proteomes" id="UP000569732">
    <property type="component" value="Unassembled WGS sequence"/>
</dbReference>
<name>A0A853IGL9_9GAMM</name>
<dbReference type="EMBL" id="JACCKB010000062">
    <property type="protein sequence ID" value="NYZ69141.1"/>
    <property type="molecule type" value="Genomic_DNA"/>
</dbReference>
<reference evidence="2 3" key="1">
    <citation type="submission" date="2020-07" db="EMBL/GenBank/DDBJ databases">
        <title>Endozoicomonas sp. nov., isolated from sediment.</title>
        <authorList>
            <person name="Gu T."/>
        </authorList>
    </citation>
    <scope>NUCLEOTIDE SEQUENCE [LARGE SCALE GENOMIC DNA]</scope>
    <source>
        <strain evidence="2 3">SM1973</strain>
    </source>
</reference>
<feature type="domain" description="DUF4123" evidence="1">
    <location>
        <begin position="13"/>
        <end position="133"/>
    </location>
</feature>
<evidence type="ECO:0000259" key="1">
    <source>
        <dbReference type="Pfam" id="PF13503"/>
    </source>
</evidence>
<dbReference type="AlphaFoldDB" id="A0A853IGL9"/>
<dbReference type="Pfam" id="PF13503">
    <property type="entry name" value="DUF4123"/>
    <property type="match status" value="1"/>
</dbReference>
<evidence type="ECO:0000313" key="3">
    <source>
        <dbReference type="Proteomes" id="UP000569732"/>
    </source>
</evidence>
<dbReference type="RefSeq" id="WP_180571141.1">
    <property type="nucleotide sequence ID" value="NZ_JACCKB010000062.1"/>
</dbReference>
<organism evidence="2 3">
    <name type="scientific">Spartinivicinus marinus</name>
    <dbReference type="NCBI Taxonomy" id="2994442"/>
    <lineage>
        <taxon>Bacteria</taxon>
        <taxon>Pseudomonadati</taxon>
        <taxon>Pseudomonadota</taxon>
        <taxon>Gammaproteobacteria</taxon>
        <taxon>Oceanospirillales</taxon>
        <taxon>Zooshikellaceae</taxon>
        <taxon>Spartinivicinus</taxon>
    </lineage>
</organism>
<protein>
    <submittedName>
        <fullName evidence="2">DUF4123 domain-containing protein</fullName>
    </submittedName>
</protein>
<evidence type="ECO:0000313" key="2">
    <source>
        <dbReference type="EMBL" id="NYZ69141.1"/>
    </source>
</evidence>
<sequence>MTTLDFSWPDLPCYLLLDTVREPSIKRWIYQHDDNPTRFSLYLMTKYKGMMEQSPELVKVERNSELWYSYLENGVKQHWGVVLFSDASFDEIVKHCQWWLQVQIHSGKPGLFRLYAPNLCEPILSQSTPQQLSYLLGIVQEFRCYADKWYQFKNPNPVPTDTRRILVLGDNQWQGIAEGQTAAYHKRLQNHINKNFPHLFKGKDNQQQLAWTLQLVKKAQEMKFTTVKDTFFFANVVGFLGADAMNSSLYPEIHQLLTKSCPKTPSQRIREAAILAESFATQQ</sequence>
<accession>A0A853IGL9</accession>